<keyword evidence="2" id="KW-1185">Reference proteome</keyword>
<accession>A0ACA9S172</accession>
<dbReference type="Proteomes" id="UP000789920">
    <property type="component" value="Unassembled WGS sequence"/>
</dbReference>
<sequence length="137" mass="15407">MVNENLKPIIENKPFEIVQELKDEYKIPSYEEFVKGYENDGNLNYGDLSGGSVGEVKGYGPYDLDAQTKLLVSDIMPLIIVVVVDDINDGYAGVSKSEFGSALVGLNNLWKDKSPTVKRYVEKMIDKQLEEEGFDYE</sequence>
<proteinExistence type="predicted"/>
<protein>
    <submittedName>
        <fullName evidence="1">9532_t:CDS:1</fullName>
    </submittedName>
</protein>
<name>A0ACA9S172_9GLOM</name>
<evidence type="ECO:0000313" key="2">
    <source>
        <dbReference type="Proteomes" id="UP000789920"/>
    </source>
</evidence>
<gene>
    <name evidence="1" type="ORF">RPERSI_LOCUS25463</name>
</gene>
<organism evidence="1 2">
    <name type="scientific">Racocetra persica</name>
    <dbReference type="NCBI Taxonomy" id="160502"/>
    <lineage>
        <taxon>Eukaryota</taxon>
        <taxon>Fungi</taxon>
        <taxon>Fungi incertae sedis</taxon>
        <taxon>Mucoromycota</taxon>
        <taxon>Glomeromycotina</taxon>
        <taxon>Glomeromycetes</taxon>
        <taxon>Diversisporales</taxon>
        <taxon>Gigasporaceae</taxon>
        <taxon>Racocetra</taxon>
    </lineage>
</organism>
<dbReference type="EMBL" id="CAJVQC010084264">
    <property type="protein sequence ID" value="CAG8820936.1"/>
    <property type="molecule type" value="Genomic_DNA"/>
</dbReference>
<evidence type="ECO:0000313" key="1">
    <source>
        <dbReference type="EMBL" id="CAG8820936.1"/>
    </source>
</evidence>
<comment type="caution">
    <text evidence="1">The sequence shown here is derived from an EMBL/GenBank/DDBJ whole genome shotgun (WGS) entry which is preliminary data.</text>
</comment>
<reference evidence="1" key="1">
    <citation type="submission" date="2021-06" db="EMBL/GenBank/DDBJ databases">
        <authorList>
            <person name="Kallberg Y."/>
            <person name="Tangrot J."/>
            <person name="Rosling A."/>
        </authorList>
    </citation>
    <scope>NUCLEOTIDE SEQUENCE</scope>
    <source>
        <strain evidence="1">MA461A</strain>
    </source>
</reference>